<proteinExistence type="predicted"/>
<reference evidence="2" key="1">
    <citation type="submission" date="2021-01" db="EMBL/GenBank/DDBJ databases">
        <authorList>
            <person name="Corre E."/>
            <person name="Pelletier E."/>
            <person name="Niang G."/>
            <person name="Scheremetjew M."/>
            <person name="Finn R."/>
            <person name="Kale V."/>
            <person name="Holt S."/>
            <person name="Cochrane G."/>
            <person name="Meng A."/>
            <person name="Brown T."/>
            <person name="Cohen L."/>
        </authorList>
    </citation>
    <scope>NUCLEOTIDE SEQUENCE</scope>
    <source>
        <strain evidence="2">PLY429</strain>
    </source>
</reference>
<accession>A0A7S1XB38</accession>
<evidence type="ECO:0000256" key="1">
    <source>
        <dbReference type="SAM" id="MobiDB-lite"/>
    </source>
</evidence>
<dbReference type="AlphaFoldDB" id="A0A7S1XB38"/>
<name>A0A7S1XB38_9CHLO</name>
<organism evidence="2">
    <name type="scientific">Tetraselmis chuii</name>
    <dbReference type="NCBI Taxonomy" id="63592"/>
    <lineage>
        <taxon>Eukaryota</taxon>
        <taxon>Viridiplantae</taxon>
        <taxon>Chlorophyta</taxon>
        <taxon>core chlorophytes</taxon>
        <taxon>Chlorodendrophyceae</taxon>
        <taxon>Chlorodendrales</taxon>
        <taxon>Chlorodendraceae</taxon>
        <taxon>Tetraselmis</taxon>
    </lineage>
</organism>
<sequence length="102" mass="11116">MLPSVCKETSQSAFCSRVTKFRRGCTPTLYQIHLFNPRIDTTLYSSIMPAKSNNQKKAEAAAAGKKPKLTKQAENAGKSATQKKAEQQAKKAAKNEKKGITG</sequence>
<gene>
    <name evidence="2" type="ORF">TCHU04912_LOCUS21126</name>
</gene>
<feature type="compositionally biased region" description="Low complexity" evidence="1">
    <location>
        <begin position="50"/>
        <end position="64"/>
    </location>
</feature>
<feature type="compositionally biased region" description="Basic and acidic residues" evidence="1">
    <location>
        <begin position="83"/>
        <end position="102"/>
    </location>
</feature>
<protein>
    <submittedName>
        <fullName evidence="2">Uncharacterized protein</fullName>
    </submittedName>
</protein>
<evidence type="ECO:0000313" key="2">
    <source>
        <dbReference type="EMBL" id="CAD9224317.1"/>
    </source>
</evidence>
<feature type="region of interest" description="Disordered" evidence="1">
    <location>
        <begin position="50"/>
        <end position="102"/>
    </location>
</feature>
<dbReference type="EMBL" id="HBGG01040981">
    <property type="protein sequence ID" value="CAD9224317.1"/>
    <property type="molecule type" value="Transcribed_RNA"/>
</dbReference>